<comment type="catalytic activity">
    <reaction evidence="1">
        <text>2-hydroxychromene-2-carboxylate = (3E)-4-(2-hydroxyphenyl)-2-oxobut-3-enoate</text>
        <dbReference type="Rhea" id="RHEA:27401"/>
        <dbReference type="ChEBI" id="CHEBI:59350"/>
        <dbReference type="ChEBI" id="CHEBI:59353"/>
        <dbReference type="EC" id="5.99.1.4"/>
    </reaction>
</comment>
<dbReference type="Gene3D" id="3.40.30.10">
    <property type="entry name" value="Glutaredoxin"/>
    <property type="match status" value="1"/>
</dbReference>
<dbReference type="InterPro" id="IPR036249">
    <property type="entry name" value="Thioredoxin-like_sf"/>
</dbReference>
<dbReference type="EMBL" id="FORA01000004">
    <property type="protein sequence ID" value="SFJ50166.1"/>
    <property type="molecule type" value="Genomic_DNA"/>
</dbReference>
<dbReference type="InterPro" id="IPR001853">
    <property type="entry name" value="DSBA-like_thioredoxin_dom"/>
</dbReference>
<dbReference type="EC" id="5.99.1.4" evidence="1"/>
<dbReference type="GO" id="GO:0004602">
    <property type="term" value="F:glutathione peroxidase activity"/>
    <property type="evidence" value="ECO:0007669"/>
    <property type="project" value="TreeGrafter"/>
</dbReference>
<sequence>MHVIEYFYSAHSAFAYLGHARLCDICLAEGATLVHRPIPLSPVVEAQGSLPFAARTQAHVDYFFGREIERWAEERDRPVVPYRPTHHDADYALASGLIMALGDRGDAVDAMADAVLTAHWRDDADLSDRVTLAKIATAQGQDAEALLALATGPEVAERYAANAAEAIARGVLGSPTYFVNGDPFYGQDRLAMVARALRQPFAPTRWTNPSVG</sequence>
<dbReference type="RefSeq" id="WP_092782327.1">
    <property type="nucleotide sequence ID" value="NZ_FORA01000004.1"/>
</dbReference>
<dbReference type="GO" id="GO:0006749">
    <property type="term" value="P:glutathione metabolic process"/>
    <property type="evidence" value="ECO:0007669"/>
    <property type="project" value="TreeGrafter"/>
</dbReference>
<feature type="domain" description="DSBA-like thioredoxin" evidence="3">
    <location>
        <begin position="4"/>
        <end position="197"/>
    </location>
</feature>
<evidence type="ECO:0000313" key="5">
    <source>
        <dbReference type="Proteomes" id="UP000199110"/>
    </source>
</evidence>
<keyword evidence="5" id="KW-1185">Reference proteome</keyword>
<dbReference type="Pfam" id="PF01323">
    <property type="entry name" value="DSBA"/>
    <property type="match status" value="1"/>
</dbReference>
<dbReference type="PIRSF" id="PIRSF006386">
    <property type="entry name" value="HCCAis_GSTk"/>
    <property type="match status" value="1"/>
</dbReference>
<dbReference type="InterPro" id="IPR014440">
    <property type="entry name" value="HCCAis_GSTk"/>
</dbReference>
<evidence type="ECO:0000256" key="2">
    <source>
        <dbReference type="PIRSR" id="PIRSR006386-1"/>
    </source>
</evidence>
<dbReference type="CDD" id="cd03022">
    <property type="entry name" value="DsbA_HCCA_Iso"/>
    <property type="match status" value="1"/>
</dbReference>
<evidence type="ECO:0000256" key="1">
    <source>
        <dbReference type="PIRNR" id="PIRNR006386"/>
    </source>
</evidence>
<reference evidence="4 5" key="1">
    <citation type="submission" date="2016-10" db="EMBL/GenBank/DDBJ databases">
        <authorList>
            <person name="de Groot N.N."/>
        </authorList>
    </citation>
    <scope>NUCLEOTIDE SEQUENCE [LARGE SCALE GENOMIC DNA]</scope>
    <source>
        <strain evidence="4 5">DSM 19073</strain>
    </source>
</reference>
<dbReference type="AlphaFoldDB" id="A0A1I3RY30"/>
<dbReference type="SUPFAM" id="SSF52833">
    <property type="entry name" value="Thioredoxin-like"/>
    <property type="match status" value="1"/>
</dbReference>
<dbReference type="GO" id="GO:0018845">
    <property type="term" value="F:2-hydroxychromene-2-carboxylate isomerase activity"/>
    <property type="evidence" value="ECO:0007669"/>
    <property type="project" value="UniProtKB-UniRule"/>
</dbReference>
<name>A0A1I3RY30_9RHOB</name>
<accession>A0A1I3RY30</accession>
<dbReference type="Proteomes" id="UP000199110">
    <property type="component" value="Unassembled WGS sequence"/>
</dbReference>
<gene>
    <name evidence="4" type="ORF">SAMN04488095_2908</name>
</gene>
<dbReference type="InterPro" id="IPR044087">
    <property type="entry name" value="NahD-like"/>
</dbReference>
<dbReference type="InterPro" id="IPR051924">
    <property type="entry name" value="GST_Kappa/NadH"/>
</dbReference>
<comment type="similarity">
    <text evidence="1">Belongs to the GST superfamily. NadH family.</text>
</comment>
<dbReference type="PANTHER" id="PTHR42943:SF2">
    <property type="entry name" value="GLUTATHIONE S-TRANSFERASE KAPPA 1"/>
    <property type="match status" value="1"/>
</dbReference>
<protein>
    <recommendedName>
        <fullName evidence="1">2-hydroxychromene-2-carboxylate isomerase</fullName>
        <ecNumber evidence="1">5.99.1.4</ecNumber>
    </recommendedName>
</protein>
<organism evidence="4 5">
    <name type="scientific">Jannaschia pohangensis</name>
    <dbReference type="NCBI Taxonomy" id="390807"/>
    <lineage>
        <taxon>Bacteria</taxon>
        <taxon>Pseudomonadati</taxon>
        <taxon>Pseudomonadota</taxon>
        <taxon>Alphaproteobacteria</taxon>
        <taxon>Rhodobacterales</taxon>
        <taxon>Roseobacteraceae</taxon>
        <taxon>Jannaschia</taxon>
    </lineage>
</organism>
<evidence type="ECO:0000313" key="4">
    <source>
        <dbReference type="EMBL" id="SFJ50166.1"/>
    </source>
</evidence>
<proteinExistence type="inferred from homology"/>
<dbReference type="GO" id="GO:0004364">
    <property type="term" value="F:glutathione transferase activity"/>
    <property type="evidence" value="ECO:0007669"/>
    <property type="project" value="TreeGrafter"/>
</dbReference>
<dbReference type="STRING" id="390807.SAMN04488095_2908"/>
<dbReference type="PANTHER" id="PTHR42943">
    <property type="entry name" value="GLUTATHIONE S-TRANSFERASE KAPPA"/>
    <property type="match status" value="1"/>
</dbReference>
<evidence type="ECO:0000259" key="3">
    <source>
        <dbReference type="Pfam" id="PF01323"/>
    </source>
</evidence>
<keyword evidence="1 4" id="KW-0413">Isomerase</keyword>
<dbReference type="OrthoDB" id="5244108at2"/>
<dbReference type="GO" id="GO:1901170">
    <property type="term" value="P:naphthalene catabolic process"/>
    <property type="evidence" value="ECO:0007669"/>
    <property type="project" value="InterPro"/>
</dbReference>
<feature type="active site" description="Nucleophile" evidence="2">
    <location>
        <position position="12"/>
    </location>
</feature>